<dbReference type="SUPFAM" id="SSF142906">
    <property type="entry name" value="YjbR-like"/>
    <property type="match status" value="1"/>
</dbReference>
<accession>A0ABW5DZ10</accession>
<comment type="caution">
    <text evidence="1">The sequence shown here is derived from an EMBL/GenBank/DDBJ whole genome shotgun (WGS) entry which is preliminary data.</text>
</comment>
<proteinExistence type="predicted"/>
<dbReference type="Pfam" id="PF04237">
    <property type="entry name" value="YjbR"/>
    <property type="match status" value="1"/>
</dbReference>
<dbReference type="Proteomes" id="UP001597297">
    <property type="component" value="Unassembled WGS sequence"/>
</dbReference>
<dbReference type="InterPro" id="IPR058532">
    <property type="entry name" value="YjbR/MT2646/Rv2570-like"/>
</dbReference>
<dbReference type="PANTHER" id="PTHR35145:SF1">
    <property type="entry name" value="CYTOPLASMIC PROTEIN"/>
    <property type="match status" value="1"/>
</dbReference>
<evidence type="ECO:0000313" key="1">
    <source>
        <dbReference type="EMBL" id="MFD2275566.1"/>
    </source>
</evidence>
<sequence>MALPEVEETTPFGPDALVYKVAGKIFAVTQPDDVPSRINLKCDPDRALELRDQYEWVKPGWHMNKRHWNTVVLDGGAPDALLVELVRHSYQLVVAGMKKAERERLQQLLDD</sequence>
<gene>
    <name evidence="1" type="ORF">ACFSQZ_03700</name>
</gene>
<name>A0ABW5DZ10_9BACT</name>
<dbReference type="GO" id="GO:0003677">
    <property type="term" value="F:DNA binding"/>
    <property type="evidence" value="ECO:0007669"/>
    <property type="project" value="UniProtKB-KW"/>
</dbReference>
<keyword evidence="2" id="KW-1185">Reference proteome</keyword>
<dbReference type="EMBL" id="JBHUJC010000010">
    <property type="protein sequence ID" value="MFD2275566.1"/>
    <property type="molecule type" value="Genomic_DNA"/>
</dbReference>
<dbReference type="RefSeq" id="WP_377092804.1">
    <property type="nucleotide sequence ID" value="NZ_JBHSJM010000001.1"/>
</dbReference>
<dbReference type="InterPro" id="IPR007351">
    <property type="entry name" value="YjbR"/>
</dbReference>
<dbReference type="PANTHER" id="PTHR35145">
    <property type="entry name" value="CYTOPLASMIC PROTEIN-RELATED"/>
    <property type="match status" value="1"/>
</dbReference>
<dbReference type="Gene3D" id="3.90.1150.30">
    <property type="match status" value="1"/>
</dbReference>
<evidence type="ECO:0000313" key="2">
    <source>
        <dbReference type="Proteomes" id="UP001597297"/>
    </source>
</evidence>
<organism evidence="1 2">
    <name type="scientific">Rubritalea spongiae</name>
    <dbReference type="NCBI Taxonomy" id="430797"/>
    <lineage>
        <taxon>Bacteria</taxon>
        <taxon>Pseudomonadati</taxon>
        <taxon>Verrucomicrobiota</taxon>
        <taxon>Verrucomicrobiia</taxon>
        <taxon>Verrucomicrobiales</taxon>
        <taxon>Rubritaleaceae</taxon>
        <taxon>Rubritalea</taxon>
    </lineage>
</organism>
<protein>
    <submittedName>
        <fullName evidence="1">MmcQ/YjbR family DNA-binding protein</fullName>
    </submittedName>
</protein>
<reference evidence="2" key="1">
    <citation type="journal article" date="2019" name="Int. J. Syst. Evol. Microbiol.">
        <title>The Global Catalogue of Microorganisms (GCM) 10K type strain sequencing project: providing services to taxonomists for standard genome sequencing and annotation.</title>
        <authorList>
            <consortium name="The Broad Institute Genomics Platform"/>
            <consortium name="The Broad Institute Genome Sequencing Center for Infectious Disease"/>
            <person name="Wu L."/>
            <person name="Ma J."/>
        </authorList>
    </citation>
    <scope>NUCLEOTIDE SEQUENCE [LARGE SCALE GENOMIC DNA]</scope>
    <source>
        <strain evidence="2">JCM 16545</strain>
    </source>
</reference>
<dbReference type="InterPro" id="IPR038056">
    <property type="entry name" value="YjbR-like_sf"/>
</dbReference>
<keyword evidence="1" id="KW-0238">DNA-binding</keyword>